<dbReference type="EMBL" id="SHNO01000003">
    <property type="protein sequence ID" value="MCX2979231.1"/>
    <property type="molecule type" value="Genomic_DNA"/>
</dbReference>
<dbReference type="PANTHER" id="PTHR36509:SF2">
    <property type="entry name" value="BLL3101 PROTEIN"/>
    <property type="match status" value="1"/>
</dbReference>
<sequence length="487" mass="54715">MKSKSIKMLLALVVALVVAGGSYWQINFNKDWREQYAYAKGVNAMIYAFPYQLNTVLRYKWSQPTGPEGYQGPVDAVNKFWHATFVDPKNYRDGGTPNADTLYSPAWVYAKEQPIIISVPPIPGDRYFSIELAGFDSDNFSYIGKRTHGNGGGNYAIVPPGWQGVLPDDVEFVAHNPTPWFYAMARIYSDFNDPSDHAEVAAMQSQMQIVALSDWGKDNPPRPPHPPVPDVGEFSEMLLEEDVIAYMKKMVMSDPLSFWHNVNRAMTANGVPERDQRYLKDWADLHIGPNQDIYQADDSVRAGLAAAVFDATMILRDYSTPEERRVNGWGVTPVGFGRSGVHGDFYIRAAIQSMRGIVANDAEEAMYMGASQDQHGDEINSSHTYEIHFKPGQTPPAKYFWSLTIYDQDGNLMLNPYDRYAISSHAKDLTYEADGSLRIFIGGTPPEGKIGNWLPAGEEKTRISLRVYGPEKAMLERTWKPPQVTRL</sequence>
<dbReference type="Pfam" id="PF06742">
    <property type="entry name" value="DUF1214"/>
    <property type="match status" value="1"/>
</dbReference>
<dbReference type="Gene3D" id="2.60.120.600">
    <property type="entry name" value="Domain of unknown function DUF1214, C-terminal domain"/>
    <property type="match status" value="1"/>
</dbReference>
<dbReference type="Pfam" id="PF06863">
    <property type="entry name" value="DUF1254"/>
    <property type="match status" value="1"/>
</dbReference>
<dbReference type="RefSeq" id="WP_279251018.1">
    <property type="nucleotide sequence ID" value="NZ_SHNO01000003.1"/>
</dbReference>
<dbReference type="InterPro" id="IPR010679">
    <property type="entry name" value="DUF1254"/>
</dbReference>
<gene>
    <name evidence="3" type="ORF">EYC82_17980</name>
</gene>
<evidence type="ECO:0000313" key="3">
    <source>
        <dbReference type="EMBL" id="MCX2979231.1"/>
    </source>
</evidence>
<evidence type="ECO:0000259" key="2">
    <source>
        <dbReference type="Pfam" id="PF06863"/>
    </source>
</evidence>
<keyword evidence="4" id="KW-1185">Reference proteome</keyword>
<dbReference type="InterPro" id="IPR037050">
    <property type="entry name" value="DUF1254_sf"/>
</dbReference>
<proteinExistence type="predicted"/>
<feature type="domain" description="DUF1254" evidence="2">
    <location>
        <begin position="77"/>
        <end position="209"/>
    </location>
</feature>
<accession>A0ABT3TBN3</accession>
<comment type="caution">
    <text evidence="3">The sequence shown here is derived from an EMBL/GenBank/DDBJ whole genome shotgun (WGS) entry which is preliminary data.</text>
</comment>
<dbReference type="InterPro" id="IPR037049">
    <property type="entry name" value="DUF1214_C_sf"/>
</dbReference>
<feature type="domain" description="DUF1214" evidence="1">
    <location>
        <begin position="364"/>
        <end position="472"/>
    </location>
</feature>
<protein>
    <submittedName>
        <fullName evidence="3">DUF1254 domain-containing protein</fullName>
    </submittedName>
</protein>
<evidence type="ECO:0000259" key="1">
    <source>
        <dbReference type="Pfam" id="PF06742"/>
    </source>
</evidence>
<dbReference type="SUPFAM" id="SSF160935">
    <property type="entry name" value="VPA0735-like"/>
    <property type="match status" value="1"/>
</dbReference>
<dbReference type="Gene3D" id="2.60.40.1610">
    <property type="entry name" value="Domain of unknown function DUF1254"/>
    <property type="match status" value="1"/>
</dbReference>
<dbReference type="Proteomes" id="UP001143304">
    <property type="component" value="Unassembled WGS sequence"/>
</dbReference>
<dbReference type="PANTHER" id="PTHR36509">
    <property type="entry name" value="BLL3101 PROTEIN"/>
    <property type="match status" value="1"/>
</dbReference>
<organism evidence="3 4">
    <name type="scientific">Candidatus Marimicrobium litorale</name>
    <dbReference type="NCBI Taxonomy" id="2518991"/>
    <lineage>
        <taxon>Bacteria</taxon>
        <taxon>Pseudomonadati</taxon>
        <taxon>Pseudomonadota</taxon>
        <taxon>Gammaproteobacteria</taxon>
        <taxon>Cellvibrionales</taxon>
        <taxon>Halieaceae</taxon>
        <taxon>Marimicrobium</taxon>
    </lineage>
</organism>
<evidence type="ECO:0000313" key="4">
    <source>
        <dbReference type="Proteomes" id="UP001143304"/>
    </source>
</evidence>
<dbReference type="InterPro" id="IPR010621">
    <property type="entry name" value="DUF1214"/>
</dbReference>
<reference evidence="3" key="1">
    <citation type="submission" date="2019-02" db="EMBL/GenBank/DDBJ databases">
        <authorList>
            <person name="Li S.-H."/>
        </authorList>
    </citation>
    <scope>NUCLEOTIDE SEQUENCE</scope>
    <source>
        <strain evidence="3">IMCC11814</strain>
    </source>
</reference>
<name>A0ABT3TBN3_9GAMM</name>